<evidence type="ECO:0000256" key="1">
    <source>
        <dbReference type="SAM" id="MobiDB-lite"/>
    </source>
</evidence>
<name>A0ABQ0C6D1_9PROT</name>
<sequence>MSNSRMTADFSSPAVRRARILLLAILPLIALLIYLDGQRYDSGLLDFKKAGARLSPLMGLFPDQSAGLARQGEFQRFLKENLHEYVNGHAEYYLSAGFKELLVGEYGDAGAADKPRVVVDLFDMGKPLFAFGVLTGEGNNDGPEAGIGEMGFRDPRGLRFIMGPYYVKMTAFDDAVPLEEIGKSLVAAAGKSPGAMMTGFRFPEFGTAGATRFIKEKYRGLDFFNQVVERSFVWQGAGVQAFQAGGSKVESREIEERLTAFLQSEEIPVETVEKGGLTVHRVRDPYEGEWFFLRAGERLIGAFGLPLEDAWSPLQRFVGSQPGGESPPVEPVRGGVQ</sequence>
<dbReference type="EMBL" id="BAAFGK010000002">
    <property type="protein sequence ID" value="GAB0056454.1"/>
    <property type="molecule type" value="Genomic_DNA"/>
</dbReference>
<protein>
    <submittedName>
        <fullName evidence="2">Uncharacterized protein</fullName>
    </submittedName>
</protein>
<accession>A0ABQ0C6D1</accession>
<dbReference type="Proteomes" id="UP001628193">
    <property type="component" value="Unassembled WGS sequence"/>
</dbReference>
<dbReference type="Pfam" id="PF20244">
    <property type="entry name" value="DUF6599"/>
    <property type="match status" value="1"/>
</dbReference>
<dbReference type="RefSeq" id="WP_420904162.1">
    <property type="nucleotide sequence ID" value="NZ_BAAFGK010000002.1"/>
</dbReference>
<evidence type="ECO:0000313" key="3">
    <source>
        <dbReference type="Proteomes" id="UP001628193"/>
    </source>
</evidence>
<feature type="region of interest" description="Disordered" evidence="1">
    <location>
        <begin position="318"/>
        <end position="337"/>
    </location>
</feature>
<organism evidence="2 3">
    <name type="scientific">Candidatus Magnetaquiglobus chichijimensis</name>
    <dbReference type="NCBI Taxonomy" id="3141448"/>
    <lineage>
        <taxon>Bacteria</taxon>
        <taxon>Pseudomonadati</taxon>
        <taxon>Pseudomonadota</taxon>
        <taxon>Magnetococcia</taxon>
        <taxon>Magnetococcales</taxon>
        <taxon>Candidatus Magnetaquicoccaceae</taxon>
        <taxon>Candidatus Magnetaquiglobus</taxon>
    </lineage>
</organism>
<proteinExistence type="predicted"/>
<gene>
    <name evidence="2" type="ORF">SIID45300_00762</name>
</gene>
<evidence type="ECO:0000313" key="2">
    <source>
        <dbReference type="EMBL" id="GAB0056454.1"/>
    </source>
</evidence>
<dbReference type="InterPro" id="IPR046534">
    <property type="entry name" value="DUF6599"/>
</dbReference>
<comment type="caution">
    <text evidence="2">The sequence shown here is derived from an EMBL/GenBank/DDBJ whole genome shotgun (WGS) entry which is preliminary data.</text>
</comment>
<reference evidence="2 3" key="1">
    <citation type="submission" date="2024-09" db="EMBL/GenBank/DDBJ databases">
        <title>Draft genome sequence of Candidatus Magnetaquicoccaceae bacterium FCR-1.</title>
        <authorList>
            <person name="Shimoshige H."/>
            <person name="Shimamura S."/>
            <person name="Taoka A."/>
            <person name="Kobayashi H."/>
            <person name="Maekawa T."/>
        </authorList>
    </citation>
    <scope>NUCLEOTIDE SEQUENCE [LARGE SCALE GENOMIC DNA]</scope>
    <source>
        <strain evidence="2 3">FCR-1</strain>
    </source>
</reference>
<keyword evidence="3" id="KW-1185">Reference proteome</keyword>